<feature type="compositionally biased region" description="Acidic residues" evidence="7">
    <location>
        <begin position="195"/>
        <end position="204"/>
    </location>
</feature>
<keyword evidence="5" id="KW-0862">Zinc</keyword>
<dbReference type="InterPro" id="IPR024766">
    <property type="entry name" value="Znf_RING_H2"/>
</dbReference>
<reference evidence="9 10" key="1">
    <citation type="journal article" date="2019" name="Sci. Rep.">
        <title>A high-quality genome of Eragrostis curvula grass provides insights into Poaceae evolution and supports new strategies to enhance forage quality.</title>
        <authorList>
            <person name="Carballo J."/>
            <person name="Santos B.A.C.M."/>
            <person name="Zappacosta D."/>
            <person name="Garbus I."/>
            <person name="Selva J.P."/>
            <person name="Gallo C.A."/>
            <person name="Diaz A."/>
            <person name="Albertini E."/>
            <person name="Caccamo M."/>
            <person name="Echenique V."/>
        </authorList>
    </citation>
    <scope>NUCLEOTIDE SEQUENCE [LARGE SCALE GENOMIC DNA]</scope>
    <source>
        <strain evidence="10">cv. Victoria</strain>
        <tissue evidence="9">Leaf</tissue>
    </source>
</reference>
<keyword evidence="10" id="KW-1185">Reference proteome</keyword>
<feature type="region of interest" description="Disordered" evidence="7">
    <location>
        <begin position="58"/>
        <end position="79"/>
    </location>
</feature>
<dbReference type="GO" id="GO:0005634">
    <property type="term" value="C:nucleus"/>
    <property type="evidence" value="ECO:0007669"/>
    <property type="project" value="TreeGrafter"/>
</dbReference>
<evidence type="ECO:0000256" key="2">
    <source>
        <dbReference type="ARBA" id="ARBA00022723"/>
    </source>
</evidence>
<dbReference type="GO" id="GO:0061630">
    <property type="term" value="F:ubiquitin protein ligase activity"/>
    <property type="evidence" value="ECO:0007669"/>
    <property type="project" value="TreeGrafter"/>
</dbReference>
<feature type="domain" description="RING-type" evidence="8">
    <location>
        <begin position="120"/>
        <end position="170"/>
    </location>
</feature>
<protein>
    <recommendedName>
        <fullName evidence="8">RING-type domain-containing protein</fullName>
    </recommendedName>
</protein>
<evidence type="ECO:0000313" key="9">
    <source>
        <dbReference type="EMBL" id="TVU29076.1"/>
    </source>
</evidence>
<dbReference type="EMBL" id="RWGY01000011">
    <property type="protein sequence ID" value="TVU29076.1"/>
    <property type="molecule type" value="Genomic_DNA"/>
</dbReference>
<evidence type="ECO:0000256" key="1">
    <source>
        <dbReference type="ARBA" id="ARBA00004906"/>
    </source>
</evidence>
<evidence type="ECO:0000313" key="10">
    <source>
        <dbReference type="Proteomes" id="UP000324897"/>
    </source>
</evidence>
<dbReference type="Gramene" id="TVU29076">
    <property type="protein sequence ID" value="TVU29076"/>
    <property type="gene ID" value="EJB05_20619"/>
</dbReference>
<comment type="pathway">
    <text evidence="1">Protein modification; protein ubiquitination.</text>
</comment>
<evidence type="ECO:0000256" key="5">
    <source>
        <dbReference type="ARBA" id="ARBA00022833"/>
    </source>
</evidence>
<dbReference type="GO" id="GO:0008270">
    <property type="term" value="F:zinc ion binding"/>
    <property type="evidence" value="ECO:0007669"/>
    <property type="project" value="UniProtKB-KW"/>
</dbReference>
<dbReference type="Pfam" id="PF12678">
    <property type="entry name" value="zf-rbx1"/>
    <property type="match status" value="1"/>
</dbReference>
<keyword evidence="2" id="KW-0479">Metal-binding</keyword>
<dbReference type="SUPFAM" id="SSF57850">
    <property type="entry name" value="RING/U-box"/>
    <property type="match status" value="1"/>
</dbReference>
<accession>A0A5J9UZJ5</accession>
<comment type="caution">
    <text evidence="9">The sequence shown here is derived from an EMBL/GenBank/DDBJ whole genome shotgun (WGS) entry which is preliminary data.</text>
</comment>
<dbReference type="InterPro" id="IPR051834">
    <property type="entry name" value="RING_finger_E3_ligase"/>
</dbReference>
<keyword evidence="3 6" id="KW-0863">Zinc-finger</keyword>
<dbReference type="GO" id="GO:0006511">
    <property type="term" value="P:ubiquitin-dependent protein catabolic process"/>
    <property type="evidence" value="ECO:0007669"/>
    <property type="project" value="TreeGrafter"/>
</dbReference>
<evidence type="ECO:0000256" key="3">
    <source>
        <dbReference type="ARBA" id="ARBA00022771"/>
    </source>
</evidence>
<dbReference type="InterPro" id="IPR013083">
    <property type="entry name" value="Znf_RING/FYVE/PHD"/>
</dbReference>
<proteinExistence type="predicted"/>
<evidence type="ECO:0000256" key="4">
    <source>
        <dbReference type="ARBA" id="ARBA00022786"/>
    </source>
</evidence>
<dbReference type="Gene3D" id="3.30.40.10">
    <property type="entry name" value="Zinc/RING finger domain, C3HC4 (zinc finger)"/>
    <property type="match status" value="1"/>
</dbReference>
<evidence type="ECO:0000259" key="8">
    <source>
        <dbReference type="PROSITE" id="PS50089"/>
    </source>
</evidence>
<sequence length="247" mass="28117">MDSPLRNIPGIDYYVPWSDHFPKSSPSGFLLPHSRYRNIPWTDHFPTYSPPSIEFGDLGIPSADQFPTSPTGTDPPTRRRRRFTVENNSTSNKRARVDDDDDAVFRLQLPEVGAVSGDDCAICLQDLETGSGSQPAPEEATPRAMPCSHAFHECCIFRWLRRNPVCPICRRPLPLQQHQDVDDEDPLQLSTPLPQDEDVDDEDPPQWHRPPRLQLPTPVPREPDVDDNDRLQLTMPVPREMLEIEVL</sequence>
<feature type="region of interest" description="Disordered" evidence="7">
    <location>
        <begin position="178"/>
        <end position="236"/>
    </location>
</feature>
<feature type="non-terminal residue" evidence="9">
    <location>
        <position position="1"/>
    </location>
</feature>
<keyword evidence="4" id="KW-0833">Ubl conjugation pathway</keyword>
<dbReference type="InterPro" id="IPR001841">
    <property type="entry name" value="Znf_RING"/>
</dbReference>
<name>A0A5J9UZJ5_9POAL</name>
<dbReference type="SMART" id="SM00184">
    <property type="entry name" value="RING"/>
    <property type="match status" value="1"/>
</dbReference>
<dbReference type="PANTHER" id="PTHR45931:SF23">
    <property type="entry name" value="OS12G0134500 PROTEIN"/>
    <property type="match status" value="1"/>
</dbReference>
<evidence type="ECO:0000256" key="6">
    <source>
        <dbReference type="PROSITE-ProRule" id="PRU00175"/>
    </source>
</evidence>
<dbReference type="PANTHER" id="PTHR45931">
    <property type="entry name" value="SI:CH211-59O9.10"/>
    <property type="match status" value="1"/>
</dbReference>
<organism evidence="9 10">
    <name type="scientific">Eragrostis curvula</name>
    <name type="common">weeping love grass</name>
    <dbReference type="NCBI Taxonomy" id="38414"/>
    <lineage>
        <taxon>Eukaryota</taxon>
        <taxon>Viridiplantae</taxon>
        <taxon>Streptophyta</taxon>
        <taxon>Embryophyta</taxon>
        <taxon>Tracheophyta</taxon>
        <taxon>Spermatophyta</taxon>
        <taxon>Magnoliopsida</taxon>
        <taxon>Liliopsida</taxon>
        <taxon>Poales</taxon>
        <taxon>Poaceae</taxon>
        <taxon>PACMAD clade</taxon>
        <taxon>Chloridoideae</taxon>
        <taxon>Eragrostideae</taxon>
        <taxon>Eragrostidinae</taxon>
        <taxon>Eragrostis</taxon>
    </lineage>
</organism>
<gene>
    <name evidence="9" type="ORF">EJB05_20619</name>
</gene>
<dbReference type="AlphaFoldDB" id="A0A5J9UZJ5"/>
<dbReference type="PROSITE" id="PS50089">
    <property type="entry name" value="ZF_RING_2"/>
    <property type="match status" value="1"/>
</dbReference>
<evidence type="ECO:0000256" key="7">
    <source>
        <dbReference type="SAM" id="MobiDB-lite"/>
    </source>
</evidence>
<dbReference type="OrthoDB" id="21204at2759"/>
<dbReference type="Proteomes" id="UP000324897">
    <property type="component" value="Chromosome 1"/>
</dbReference>